<sequence>MTLALEPRAALTVLTDCAAPYLLGVRHHSPALAAAVPSLLDAARAEVVCVELPADFQSWLPYLAAPGTLAPVALAGTGEGGRLGFYPFADFSPELAAIRWAREHG</sequence>
<dbReference type="HOGENOM" id="CLU_2255996_0_0_11"/>
<keyword evidence="2" id="KW-1185">Reference proteome</keyword>
<dbReference type="EMBL" id="CM000951">
    <property type="protein sequence ID" value="EFH29103.1"/>
    <property type="molecule type" value="Genomic_DNA"/>
</dbReference>
<dbReference type="InterPro" id="IPR043737">
    <property type="entry name" value="DUF5682"/>
</dbReference>
<evidence type="ECO:0000313" key="2">
    <source>
        <dbReference type="Proteomes" id="UP000002785"/>
    </source>
</evidence>
<proteinExistence type="predicted"/>
<protein>
    <submittedName>
        <fullName evidence="1">Uncharacterized protein</fullName>
    </submittedName>
</protein>
<gene>
    <name evidence="1" type="ORF">SSEG_11366</name>
</gene>
<accession>D6XCU6</accession>
<dbReference type="Proteomes" id="UP000002785">
    <property type="component" value="Chromosome"/>
</dbReference>
<reference evidence="1" key="1">
    <citation type="submission" date="2009-10" db="EMBL/GenBank/DDBJ databases">
        <title>The genome sequence of Streptomyces sviceus strain ATCC 29083.</title>
        <authorList>
            <consortium name="The Broad Institute Genome Sequencing Platform"/>
            <consortium name="Broad Institute Microbial Sequencing Center"/>
            <person name="Fischbach M."/>
            <person name="Godfrey P."/>
            <person name="Ward D."/>
            <person name="Young S."/>
            <person name="Zeng Q."/>
            <person name="Koehrsen M."/>
            <person name="Alvarado L."/>
            <person name="Berlin A.M."/>
            <person name="Bochicchio J."/>
            <person name="Borenstein D."/>
            <person name="Chapman S.B."/>
            <person name="Chen Z."/>
            <person name="Engels R."/>
            <person name="Freedman E."/>
            <person name="Gellesch M."/>
            <person name="Goldberg J."/>
            <person name="Griggs A."/>
            <person name="Gujja S."/>
            <person name="Heilman E.R."/>
            <person name="Heiman D.I."/>
            <person name="Hepburn T.A."/>
            <person name="Howarth C."/>
            <person name="Jen D."/>
            <person name="Larson L."/>
            <person name="Lewis B."/>
            <person name="Mehta T."/>
            <person name="Park D."/>
            <person name="Pearson M."/>
            <person name="Richards J."/>
            <person name="Roberts A."/>
            <person name="Saif S."/>
            <person name="Shea T.D."/>
            <person name="Shenoy N."/>
            <person name="Sisk P."/>
            <person name="Stolte C."/>
            <person name="Sykes S.N."/>
            <person name="Thomson T."/>
            <person name="Walk T."/>
            <person name="White J."/>
            <person name="Yandava C."/>
            <person name="Straight P."/>
            <person name="Clardy J."/>
            <person name="Hung D."/>
            <person name="Kolter R."/>
            <person name="Mekalanos J."/>
            <person name="Walker S."/>
            <person name="Walsh C.T."/>
            <person name="Wieland-Brown L.C."/>
            <person name="Haas B."/>
            <person name="Nusbaum C."/>
            <person name="Birren B."/>
        </authorList>
    </citation>
    <scope>NUCLEOTIDE SEQUENCE [LARGE SCALE GENOMIC DNA]</scope>
    <source>
        <strain evidence="1">ATCC 29083</strain>
    </source>
</reference>
<dbReference type="Pfam" id="PF18934">
    <property type="entry name" value="DUF5682"/>
    <property type="match status" value="1"/>
</dbReference>
<feature type="non-terminal residue" evidence="1">
    <location>
        <position position="105"/>
    </location>
</feature>
<name>D6XCU6_STRX2</name>
<dbReference type="AlphaFoldDB" id="D6XCU6"/>
<organism evidence="1 2">
    <name type="scientific">Streptomyces sviceus (strain ATCC 29083 / DSM 924 / JCM 4929 / NBRC 13980 / NCIMB 11184 / NRRL 5439 / UC 5370)</name>
    <dbReference type="NCBI Taxonomy" id="463191"/>
    <lineage>
        <taxon>Bacteria</taxon>
        <taxon>Bacillati</taxon>
        <taxon>Actinomycetota</taxon>
        <taxon>Actinomycetes</taxon>
        <taxon>Kitasatosporales</taxon>
        <taxon>Streptomycetaceae</taxon>
        <taxon>Streptomyces</taxon>
    </lineage>
</organism>
<dbReference type="OrthoDB" id="9789979at2"/>
<dbReference type="eggNOG" id="COG3170">
    <property type="taxonomic scope" value="Bacteria"/>
</dbReference>
<dbReference type="RefSeq" id="WP_007387052.1">
    <property type="nucleotide sequence ID" value="NZ_CM000951.1"/>
</dbReference>
<evidence type="ECO:0000313" key="1">
    <source>
        <dbReference type="EMBL" id="EFH29103.1"/>
    </source>
</evidence>